<protein>
    <submittedName>
        <fullName evidence="1">Uncharacterized protein</fullName>
    </submittedName>
</protein>
<evidence type="ECO:0000313" key="2">
    <source>
        <dbReference type="Proteomes" id="UP000053144"/>
    </source>
</evidence>
<name>A0A0L9U746_PHAAN</name>
<accession>A0A0L9U746</accession>
<dbReference type="EMBL" id="CM003373">
    <property type="protein sequence ID" value="KOM38615.1"/>
    <property type="molecule type" value="Genomic_DNA"/>
</dbReference>
<sequence length="207" mass="22748">MFSIPENTAVWFCSLHKSPPSPLRYVVDWAGLRSRCGGLCSQAVSRRGGLRSQAVSRQQSSWGKGGKHSAFLFMRRCGEDGGATLGHGWQLKEFTIEAHGCACEEEKNSSASMKSDVKEGADGGGHACNDCWRDCWRNVILLPIAALHRRCSPPSLPSTAAALHRRCPPPPLLSITALHHSFAIRNISLTNLRIAEKLSMIPYDFNY</sequence>
<dbReference type="AlphaFoldDB" id="A0A0L9U746"/>
<reference evidence="2" key="1">
    <citation type="journal article" date="2015" name="Proc. Natl. Acad. Sci. U.S.A.">
        <title>Genome sequencing of adzuki bean (Vigna angularis) provides insight into high starch and low fat accumulation and domestication.</title>
        <authorList>
            <person name="Yang K."/>
            <person name="Tian Z."/>
            <person name="Chen C."/>
            <person name="Luo L."/>
            <person name="Zhao B."/>
            <person name="Wang Z."/>
            <person name="Yu L."/>
            <person name="Li Y."/>
            <person name="Sun Y."/>
            <person name="Li W."/>
            <person name="Chen Y."/>
            <person name="Li Y."/>
            <person name="Zhang Y."/>
            <person name="Ai D."/>
            <person name="Zhao J."/>
            <person name="Shang C."/>
            <person name="Ma Y."/>
            <person name="Wu B."/>
            <person name="Wang M."/>
            <person name="Gao L."/>
            <person name="Sun D."/>
            <person name="Zhang P."/>
            <person name="Guo F."/>
            <person name="Wang W."/>
            <person name="Li Y."/>
            <person name="Wang J."/>
            <person name="Varshney R.K."/>
            <person name="Wang J."/>
            <person name="Ling H.Q."/>
            <person name="Wan P."/>
        </authorList>
    </citation>
    <scope>NUCLEOTIDE SEQUENCE</scope>
    <source>
        <strain evidence="2">cv. Jingnong 6</strain>
    </source>
</reference>
<gene>
    <name evidence="1" type="ORF">LR48_Vigan03g199700</name>
</gene>
<dbReference type="Proteomes" id="UP000053144">
    <property type="component" value="Chromosome 3"/>
</dbReference>
<evidence type="ECO:0000313" key="1">
    <source>
        <dbReference type="EMBL" id="KOM38615.1"/>
    </source>
</evidence>
<proteinExistence type="predicted"/>
<organism evidence="1 2">
    <name type="scientific">Phaseolus angularis</name>
    <name type="common">Azuki bean</name>
    <name type="synonym">Vigna angularis</name>
    <dbReference type="NCBI Taxonomy" id="3914"/>
    <lineage>
        <taxon>Eukaryota</taxon>
        <taxon>Viridiplantae</taxon>
        <taxon>Streptophyta</taxon>
        <taxon>Embryophyta</taxon>
        <taxon>Tracheophyta</taxon>
        <taxon>Spermatophyta</taxon>
        <taxon>Magnoliopsida</taxon>
        <taxon>eudicotyledons</taxon>
        <taxon>Gunneridae</taxon>
        <taxon>Pentapetalae</taxon>
        <taxon>rosids</taxon>
        <taxon>fabids</taxon>
        <taxon>Fabales</taxon>
        <taxon>Fabaceae</taxon>
        <taxon>Papilionoideae</taxon>
        <taxon>50 kb inversion clade</taxon>
        <taxon>NPAAA clade</taxon>
        <taxon>indigoferoid/millettioid clade</taxon>
        <taxon>Phaseoleae</taxon>
        <taxon>Vigna</taxon>
    </lineage>
</organism>
<dbReference type="Gramene" id="KOM38615">
    <property type="protein sequence ID" value="KOM38615"/>
    <property type="gene ID" value="LR48_Vigan03g199700"/>
</dbReference>